<evidence type="ECO:0000313" key="1">
    <source>
        <dbReference type="EMBL" id="GFR10529.1"/>
    </source>
</evidence>
<accession>A0A8X6GUV4</accession>
<evidence type="ECO:0000313" key="2">
    <source>
        <dbReference type="Proteomes" id="UP000887116"/>
    </source>
</evidence>
<gene>
    <name evidence="1" type="ORF">TNCT_662481</name>
</gene>
<name>A0A8X6GUV4_TRICU</name>
<dbReference type="Proteomes" id="UP000887116">
    <property type="component" value="Unassembled WGS sequence"/>
</dbReference>
<protein>
    <submittedName>
        <fullName evidence="1">Uncharacterized protein</fullName>
    </submittedName>
</protein>
<comment type="caution">
    <text evidence="1">The sequence shown here is derived from an EMBL/GenBank/DDBJ whole genome shotgun (WGS) entry which is preliminary data.</text>
</comment>
<dbReference type="EMBL" id="BMAO01006684">
    <property type="protein sequence ID" value="GFR10529.1"/>
    <property type="molecule type" value="Genomic_DNA"/>
</dbReference>
<reference evidence="1" key="1">
    <citation type="submission" date="2020-07" db="EMBL/GenBank/DDBJ databases">
        <title>Multicomponent nature underlies the extraordinary mechanical properties of spider dragline silk.</title>
        <authorList>
            <person name="Kono N."/>
            <person name="Nakamura H."/>
            <person name="Mori M."/>
            <person name="Yoshida Y."/>
            <person name="Ohtoshi R."/>
            <person name="Malay A.D."/>
            <person name="Moran D.A.P."/>
            <person name="Tomita M."/>
            <person name="Numata K."/>
            <person name="Arakawa K."/>
        </authorList>
    </citation>
    <scope>NUCLEOTIDE SEQUENCE</scope>
</reference>
<organism evidence="1 2">
    <name type="scientific">Trichonephila clavata</name>
    <name type="common">Joro spider</name>
    <name type="synonym">Nephila clavata</name>
    <dbReference type="NCBI Taxonomy" id="2740835"/>
    <lineage>
        <taxon>Eukaryota</taxon>
        <taxon>Metazoa</taxon>
        <taxon>Ecdysozoa</taxon>
        <taxon>Arthropoda</taxon>
        <taxon>Chelicerata</taxon>
        <taxon>Arachnida</taxon>
        <taxon>Araneae</taxon>
        <taxon>Araneomorphae</taxon>
        <taxon>Entelegynae</taxon>
        <taxon>Araneoidea</taxon>
        <taxon>Nephilidae</taxon>
        <taxon>Trichonephila</taxon>
    </lineage>
</organism>
<keyword evidence="2" id="KW-1185">Reference proteome</keyword>
<dbReference type="AlphaFoldDB" id="A0A8X6GUV4"/>
<proteinExistence type="predicted"/>
<sequence length="137" mass="16186">MKSEQREEWEKAMSSEIETMHNRGVWHLEKLPEALSEELSDIEDFHSTDVNSTVVDVKDTTEMRDFCLSKIQDKKTEYFYAAEITDVKEHYSVKFLKNIALSHKFLLYDKEETYEIDNRNILFKFPKPQSVGASKQQ</sequence>
<dbReference type="OrthoDB" id="6783309at2759"/>